<dbReference type="eggNOG" id="COG0557">
    <property type="taxonomic scope" value="Bacteria"/>
</dbReference>
<dbReference type="SUPFAM" id="SSF54768">
    <property type="entry name" value="dsRNA-binding domain-like"/>
    <property type="match status" value="1"/>
</dbReference>
<dbReference type="GO" id="GO:0006402">
    <property type="term" value="P:mRNA catabolic process"/>
    <property type="evidence" value="ECO:0007669"/>
    <property type="project" value="TreeGrafter"/>
</dbReference>
<gene>
    <name evidence="3" type="ordered locus">Cyan7425_2599</name>
</gene>
<dbReference type="Pfam" id="PF00035">
    <property type="entry name" value="dsrm"/>
    <property type="match status" value="1"/>
</dbReference>
<evidence type="ECO:0000259" key="2">
    <source>
        <dbReference type="PROSITE" id="PS50137"/>
    </source>
</evidence>
<dbReference type="SUPFAM" id="SSF50249">
    <property type="entry name" value="Nucleic acid-binding proteins"/>
    <property type="match status" value="1"/>
</dbReference>
<evidence type="ECO:0000313" key="3">
    <source>
        <dbReference type="EMBL" id="ACL44954.1"/>
    </source>
</evidence>
<sequence length="615" mass="70120">MYRFASEPPEPLEDPKTMVVKKMSFHRQRPQMMGFTIDGETSLDLDDAIWIDPAPDGSEAIVWVHIADVAATVAKDSAIDQAAIRRTQTRYLADQTDPMLPRSLAEDQLSLLEGQQRATLTICVRLDRQAAILSTEIFESEIATVQRFSYQQAEVALRDQKAPLHQVLKACQNWSSRLRQRREAMGALGGILTDTGYLDEEGRLIDHCHRCEMIIMEFMILANQAVAEWLARRDIPALYRNHTTRQVAPDRATILKTLLSLGSTEAIRQQLQNWVNPAEYNPYLIGHYALNLIAYTHFTSPIRRVADLINHRIVKATLKGHPSPYSLEELTQLCNHLNACKEQTKLFFKNIHEQKCQSRLETPEELINLSPKEFTLLLKYACKQENLSPIQAEIIRRLERSQLSLQDYYFLLIKGNNPEIKRQIFEQLQLQDIPSLLTLACSQTPDWDNFAYAEKRHANTFWASLEIAIDTQTLTSPHWASYSNKAGARHRACREWLTAYLSDTLVTPEQRQSLPISAEPVPIAIAEEITTGKTKNFVGENFAGENFVGKLHEFCQVKNWERPHFEFVAQAEEFICTCRLKEWEATGAGRRKQDAKQQAAAALLNVLGQLAEIPD</sequence>
<accession>B8HJK1</accession>
<dbReference type="EMBL" id="CP001344">
    <property type="protein sequence ID" value="ACL44954.1"/>
    <property type="molecule type" value="Genomic_DNA"/>
</dbReference>
<organism evidence="3">
    <name type="scientific">Cyanothece sp. (strain PCC 7425 / ATCC 29141)</name>
    <dbReference type="NCBI Taxonomy" id="395961"/>
    <lineage>
        <taxon>Bacteria</taxon>
        <taxon>Bacillati</taxon>
        <taxon>Cyanobacteriota</taxon>
        <taxon>Cyanophyceae</taxon>
        <taxon>Gomontiellales</taxon>
        <taxon>Cyanothecaceae</taxon>
        <taxon>Cyanothece</taxon>
    </lineage>
</organism>
<reference evidence="3" key="1">
    <citation type="submission" date="2009-01" db="EMBL/GenBank/DDBJ databases">
        <title>Complete sequence of chromosome Cyanothece sp. PCC 7425.</title>
        <authorList>
            <consortium name="US DOE Joint Genome Institute"/>
            <person name="Lucas S."/>
            <person name="Copeland A."/>
            <person name="Lapidus A."/>
            <person name="Glavina del Rio T."/>
            <person name="Dalin E."/>
            <person name="Tice H."/>
            <person name="Bruce D."/>
            <person name="Goodwin L."/>
            <person name="Pitluck S."/>
            <person name="Sims D."/>
            <person name="Meineke L."/>
            <person name="Brettin T."/>
            <person name="Detter J.C."/>
            <person name="Han C."/>
            <person name="Larimer F."/>
            <person name="Land M."/>
            <person name="Hauser L."/>
            <person name="Kyrpides N."/>
            <person name="Ovchinnikova G."/>
            <person name="Liberton M."/>
            <person name="Stoeckel J."/>
            <person name="Banerjee A."/>
            <person name="Singh A."/>
            <person name="Page L."/>
            <person name="Sato H."/>
            <person name="Zhao L."/>
            <person name="Sherman L."/>
            <person name="Pakrasi H."/>
            <person name="Richardson P."/>
        </authorList>
    </citation>
    <scope>NUCLEOTIDE SEQUENCE</scope>
    <source>
        <strain evidence="3">PCC 7425</strain>
    </source>
</reference>
<dbReference type="AlphaFoldDB" id="B8HJK1"/>
<protein>
    <submittedName>
        <fullName evidence="3">Ribonuclease II</fullName>
    </submittedName>
</protein>
<dbReference type="PANTHER" id="PTHR23355:SF9">
    <property type="entry name" value="DIS3-LIKE EXONUCLEASE 2"/>
    <property type="match status" value="1"/>
</dbReference>
<dbReference type="GO" id="GO:0000932">
    <property type="term" value="C:P-body"/>
    <property type="evidence" value="ECO:0007669"/>
    <property type="project" value="TreeGrafter"/>
</dbReference>
<dbReference type="InterPro" id="IPR012340">
    <property type="entry name" value="NA-bd_OB-fold"/>
</dbReference>
<dbReference type="InterPro" id="IPR014720">
    <property type="entry name" value="dsRBD_dom"/>
</dbReference>
<dbReference type="InterPro" id="IPR050180">
    <property type="entry name" value="RNR_Ribonuclease"/>
</dbReference>
<name>B8HJK1_CYAP4</name>
<dbReference type="Gene3D" id="3.30.160.20">
    <property type="match status" value="1"/>
</dbReference>
<dbReference type="InterPro" id="IPR001900">
    <property type="entry name" value="RNase_II/R"/>
</dbReference>
<feature type="domain" description="DRBM" evidence="2">
    <location>
        <begin position="546"/>
        <end position="609"/>
    </location>
</feature>
<keyword evidence="1" id="KW-0694">RNA-binding</keyword>
<dbReference type="KEGG" id="cyn:Cyan7425_2599"/>
<evidence type="ECO:0000256" key="1">
    <source>
        <dbReference type="PROSITE-ProRule" id="PRU00266"/>
    </source>
</evidence>
<dbReference type="SMART" id="SM00955">
    <property type="entry name" value="RNB"/>
    <property type="match status" value="1"/>
</dbReference>
<proteinExistence type="predicted"/>
<dbReference type="PANTHER" id="PTHR23355">
    <property type="entry name" value="RIBONUCLEASE"/>
    <property type="match status" value="1"/>
</dbReference>
<dbReference type="PROSITE" id="PS50137">
    <property type="entry name" value="DS_RBD"/>
    <property type="match status" value="1"/>
</dbReference>
<dbReference type="GO" id="GO:0003723">
    <property type="term" value="F:RNA binding"/>
    <property type="evidence" value="ECO:0007669"/>
    <property type="project" value="UniProtKB-UniRule"/>
</dbReference>
<dbReference type="Pfam" id="PF00773">
    <property type="entry name" value="RNB"/>
    <property type="match status" value="1"/>
</dbReference>
<dbReference type="HOGENOM" id="CLU_020724_0_0_3"/>
<dbReference type="STRING" id="395961.Cyan7425_2599"/>
<dbReference type="SMART" id="SM00358">
    <property type="entry name" value="DSRM"/>
    <property type="match status" value="1"/>
</dbReference>
<dbReference type="GO" id="GO:0000175">
    <property type="term" value="F:3'-5'-RNA exonuclease activity"/>
    <property type="evidence" value="ECO:0007669"/>
    <property type="project" value="TreeGrafter"/>
</dbReference>